<dbReference type="Gene3D" id="3.30.565.10">
    <property type="entry name" value="Histidine kinase-like ATPase, C-terminal domain"/>
    <property type="match status" value="1"/>
</dbReference>
<evidence type="ECO:0000256" key="5">
    <source>
        <dbReference type="ARBA" id="ARBA00023012"/>
    </source>
</evidence>
<comment type="catalytic activity">
    <reaction evidence="1">
        <text>ATP + protein L-histidine = ADP + protein N-phospho-L-histidine.</text>
        <dbReference type="EC" id="2.7.13.3"/>
    </reaction>
</comment>
<keyword evidence="6" id="KW-0812">Transmembrane</keyword>
<dbReference type="EMBL" id="CACSIO010000005">
    <property type="protein sequence ID" value="CAA0098867.1"/>
    <property type="molecule type" value="Genomic_DNA"/>
</dbReference>
<dbReference type="GO" id="GO:0004673">
    <property type="term" value="F:protein histidine kinase activity"/>
    <property type="evidence" value="ECO:0007669"/>
    <property type="project" value="UniProtKB-EC"/>
</dbReference>
<keyword evidence="9" id="KW-1185">Reference proteome</keyword>
<gene>
    <name evidence="8" type="primary">nreB</name>
    <name evidence="8" type="ORF">OPDIPICF_04203</name>
</gene>
<feature type="transmembrane region" description="Helical" evidence="6">
    <location>
        <begin position="256"/>
        <end position="278"/>
    </location>
</feature>
<dbReference type="InterPro" id="IPR003594">
    <property type="entry name" value="HATPase_dom"/>
</dbReference>
<evidence type="ECO:0000259" key="7">
    <source>
        <dbReference type="SMART" id="SM00387"/>
    </source>
</evidence>
<feature type="transmembrane region" description="Helical" evidence="6">
    <location>
        <begin position="6"/>
        <end position="25"/>
    </location>
</feature>
<dbReference type="GO" id="GO:0000160">
    <property type="term" value="P:phosphorelay signal transduction system"/>
    <property type="evidence" value="ECO:0007669"/>
    <property type="project" value="UniProtKB-KW"/>
</dbReference>
<proteinExistence type="predicted"/>
<feature type="domain" description="Histidine kinase/HSP90-like ATPase" evidence="7">
    <location>
        <begin position="398"/>
        <end position="491"/>
    </location>
</feature>
<sequence>MNRYTSYVVGLLGFIFIFLAIDIYYKYHQFSDYHKKISEKTVSSTRAEIEQILLSEKRRLDLFADQEQQLLTALYLAPNNPVKQQNLKTKIDKYFPDMLEYSIADSEGNIRLSQETFEVYSTCRQNIIQMAKHGKPALLNVHNRTDIKKQHYDLMVRLPNQSIFFISYHIDPIIKLLAKRQTEHHWLFVVNRQKSRQLEFFPPATFQGLEHSGMIQSATEFIASNTLVETGESARIQASDWIIIDQLDPDYRNSKIISLLIQHTIVMVLFIVLSVVFLKLMRKEITNNSNTRILLKGVEDERKRISMDLHDQILADITHLSRKVSASEIVDSKNINAQLLLITRSIRNVIEDLHPNSLDLLGIEATLQNYIQKNSCGGGIPDYSIKIPEEVDLLLEPYQRYTVYRILVELVNNIINHAQCCSYSVTANHNNSMITFKISDNGIGLDRNSGHHTSLGLNNIKSRCQMLGATFSISDNLPCGTLITLSLHIPQVKIEYSI</sequence>
<dbReference type="InterPro" id="IPR036890">
    <property type="entry name" value="HATPase_C_sf"/>
</dbReference>
<organism evidence="8 9">
    <name type="scientific">BD1-7 clade bacterium</name>
    <dbReference type="NCBI Taxonomy" id="2029982"/>
    <lineage>
        <taxon>Bacteria</taxon>
        <taxon>Pseudomonadati</taxon>
        <taxon>Pseudomonadota</taxon>
        <taxon>Gammaproteobacteria</taxon>
        <taxon>Cellvibrionales</taxon>
        <taxon>Spongiibacteraceae</taxon>
        <taxon>BD1-7 clade</taxon>
    </lineage>
</organism>
<dbReference type="SUPFAM" id="SSF55874">
    <property type="entry name" value="ATPase domain of HSP90 chaperone/DNA topoisomerase II/histidine kinase"/>
    <property type="match status" value="1"/>
</dbReference>
<dbReference type="InterPro" id="IPR050482">
    <property type="entry name" value="Sensor_HK_TwoCompSys"/>
</dbReference>
<dbReference type="PANTHER" id="PTHR24421:SF10">
    <property type="entry name" value="NITRATE_NITRITE SENSOR PROTEIN NARQ"/>
    <property type="match status" value="1"/>
</dbReference>
<evidence type="ECO:0000256" key="4">
    <source>
        <dbReference type="ARBA" id="ARBA00022777"/>
    </source>
</evidence>
<dbReference type="Pfam" id="PF02518">
    <property type="entry name" value="HATPase_c"/>
    <property type="match status" value="1"/>
</dbReference>
<evidence type="ECO:0000313" key="9">
    <source>
        <dbReference type="Proteomes" id="UP000441399"/>
    </source>
</evidence>
<evidence type="ECO:0000256" key="1">
    <source>
        <dbReference type="ARBA" id="ARBA00000085"/>
    </source>
</evidence>
<evidence type="ECO:0000256" key="2">
    <source>
        <dbReference type="ARBA" id="ARBA00012438"/>
    </source>
</evidence>
<dbReference type="EC" id="2.7.13.3" evidence="2"/>
<keyword evidence="6" id="KW-1133">Transmembrane helix</keyword>
<reference evidence="8 9" key="1">
    <citation type="submission" date="2019-11" db="EMBL/GenBank/DDBJ databases">
        <authorList>
            <person name="Holert J."/>
        </authorList>
    </citation>
    <scope>NUCLEOTIDE SEQUENCE [LARGE SCALE GENOMIC DNA]</scope>
    <source>
        <strain evidence="8">SB11_3</strain>
    </source>
</reference>
<evidence type="ECO:0000256" key="3">
    <source>
        <dbReference type="ARBA" id="ARBA00022679"/>
    </source>
</evidence>
<dbReference type="CDD" id="cd16917">
    <property type="entry name" value="HATPase_UhpB-NarQ-NarX-like"/>
    <property type="match status" value="1"/>
</dbReference>
<accession>A0A5S9P620</accession>
<keyword evidence="4 8" id="KW-0418">Kinase</keyword>
<dbReference type="OrthoDB" id="9797605at2"/>
<dbReference type="Proteomes" id="UP000441399">
    <property type="component" value="Unassembled WGS sequence"/>
</dbReference>
<dbReference type="SMART" id="SM00387">
    <property type="entry name" value="HATPase_c"/>
    <property type="match status" value="1"/>
</dbReference>
<dbReference type="PANTHER" id="PTHR24421">
    <property type="entry name" value="NITRATE/NITRITE SENSOR PROTEIN NARX-RELATED"/>
    <property type="match status" value="1"/>
</dbReference>
<dbReference type="AlphaFoldDB" id="A0A5S9P620"/>
<keyword evidence="6" id="KW-0472">Membrane</keyword>
<keyword evidence="3 8" id="KW-0808">Transferase</keyword>
<evidence type="ECO:0000313" key="8">
    <source>
        <dbReference type="EMBL" id="CAA0098867.1"/>
    </source>
</evidence>
<keyword evidence="5" id="KW-0902">Two-component regulatory system</keyword>
<name>A0A5S9P620_9GAMM</name>
<protein>
    <recommendedName>
        <fullName evidence="2">histidine kinase</fullName>
        <ecNumber evidence="2">2.7.13.3</ecNumber>
    </recommendedName>
</protein>
<evidence type="ECO:0000256" key="6">
    <source>
        <dbReference type="SAM" id="Phobius"/>
    </source>
</evidence>